<gene>
    <name evidence="3" type="ORF">D7147_04805</name>
</gene>
<feature type="transmembrane region" description="Helical" evidence="2">
    <location>
        <begin position="34"/>
        <end position="53"/>
    </location>
</feature>
<sequence>MNRQPIVNRAAIVSGVGAVVAVLAIFGLDVPEAVQEAVVGVLAIVAPFAVAYWSQRHTTPLPDPQDANGVAPGPGGSHWSGGRRRRRGG</sequence>
<dbReference type="Proteomes" id="UP000271548">
    <property type="component" value="Unassembled WGS sequence"/>
</dbReference>
<organism evidence="3 4">
    <name type="scientific">Micromonospora musae</name>
    <dbReference type="NCBI Taxonomy" id="1894970"/>
    <lineage>
        <taxon>Bacteria</taxon>
        <taxon>Bacillati</taxon>
        <taxon>Actinomycetota</taxon>
        <taxon>Actinomycetes</taxon>
        <taxon>Micromonosporales</taxon>
        <taxon>Micromonosporaceae</taxon>
        <taxon>Micromonospora</taxon>
    </lineage>
</organism>
<keyword evidence="4" id="KW-1185">Reference proteome</keyword>
<comment type="caution">
    <text evidence="3">The sequence shown here is derived from an EMBL/GenBank/DDBJ whole genome shotgun (WGS) entry which is preliminary data.</text>
</comment>
<evidence type="ECO:0000256" key="1">
    <source>
        <dbReference type="SAM" id="MobiDB-lite"/>
    </source>
</evidence>
<feature type="region of interest" description="Disordered" evidence="1">
    <location>
        <begin position="57"/>
        <end position="89"/>
    </location>
</feature>
<evidence type="ECO:0000313" key="4">
    <source>
        <dbReference type="Proteomes" id="UP000271548"/>
    </source>
</evidence>
<dbReference type="RefSeq" id="WP_120674074.1">
    <property type="nucleotide sequence ID" value="NZ_RAZS01000002.1"/>
</dbReference>
<reference evidence="3 4" key="1">
    <citation type="submission" date="2018-09" db="EMBL/GenBank/DDBJ databases">
        <title>Micromonospora sp. nov. MS1-9, isolated from a root of Musa sp.</title>
        <authorList>
            <person name="Kuncharoen N."/>
            <person name="Kudo T."/>
            <person name="Ohkuma M."/>
            <person name="Yuki M."/>
            <person name="Tanasupawat S."/>
        </authorList>
    </citation>
    <scope>NUCLEOTIDE SEQUENCE [LARGE SCALE GENOMIC DNA]</scope>
    <source>
        <strain evidence="3 4">NGC1-4</strain>
    </source>
</reference>
<protein>
    <submittedName>
        <fullName evidence="3">Uncharacterized protein</fullName>
    </submittedName>
</protein>
<evidence type="ECO:0000256" key="2">
    <source>
        <dbReference type="SAM" id="Phobius"/>
    </source>
</evidence>
<evidence type="ECO:0000313" key="3">
    <source>
        <dbReference type="EMBL" id="RKN22060.1"/>
    </source>
</evidence>
<keyword evidence="2" id="KW-0472">Membrane</keyword>
<proteinExistence type="predicted"/>
<dbReference type="EMBL" id="RAZS01000002">
    <property type="protein sequence ID" value="RKN22060.1"/>
    <property type="molecule type" value="Genomic_DNA"/>
</dbReference>
<keyword evidence="2" id="KW-0812">Transmembrane</keyword>
<accession>A0ABX9REM7</accession>
<keyword evidence="2" id="KW-1133">Transmembrane helix</keyword>
<name>A0ABX9REM7_9ACTN</name>
<feature type="transmembrane region" description="Helical" evidence="2">
    <location>
        <begin position="7"/>
        <end position="28"/>
    </location>
</feature>